<sequence length="124" mass="13535">MNIRNPKHNAVGTFDCEIEHETLGWIPFTASPDDTEETGRNVHAAILAGEAGGIAPYVAPVPTREEVDEARKAAYADPSTGSDRLFAEAQRMNLMGEPGWEAKRDAAVARYNEIQASLPWPEEA</sequence>
<accession>A0AA42QGE4</accession>
<protein>
    <submittedName>
        <fullName evidence="1">Uncharacterized protein</fullName>
    </submittedName>
</protein>
<evidence type="ECO:0000313" key="1">
    <source>
        <dbReference type="EMBL" id="MDH1340568.1"/>
    </source>
</evidence>
<comment type="caution">
    <text evidence="1">The sequence shown here is derived from an EMBL/GenBank/DDBJ whole genome shotgun (WGS) entry which is preliminary data.</text>
</comment>
<dbReference type="AlphaFoldDB" id="A0AA42QGE4"/>
<proteinExistence type="predicted"/>
<evidence type="ECO:0000313" key="2">
    <source>
        <dbReference type="Proteomes" id="UP001161697"/>
    </source>
</evidence>
<dbReference type="Proteomes" id="UP001161697">
    <property type="component" value="Unassembled WGS sequence"/>
</dbReference>
<name>A0AA42QGE4_ECTOL</name>
<dbReference type="EMBL" id="JAOCJE010000001">
    <property type="protein sequence ID" value="MDH1340568.1"/>
    <property type="molecule type" value="Genomic_DNA"/>
</dbReference>
<dbReference type="RefSeq" id="WP_279534641.1">
    <property type="nucleotide sequence ID" value="NZ_CP104579.1"/>
</dbReference>
<organism evidence="1 2">
    <name type="scientific">Ectopseudomonas oleovorans</name>
    <name type="common">Pseudomonas oleovorans</name>
    <dbReference type="NCBI Taxonomy" id="301"/>
    <lineage>
        <taxon>Bacteria</taxon>
        <taxon>Pseudomonadati</taxon>
        <taxon>Pseudomonadota</taxon>
        <taxon>Gammaproteobacteria</taxon>
        <taxon>Pseudomonadales</taxon>
        <taxon>Pseudomonadaceae</taxon>
        <taxon>Ectopseudomonas</taxon>
    </lineage>
</organism>
<reference evidence="1" key="1">
    <citation type="submission" date="2022-09" db="EMBL/GenBank/DDBJ databases">
        <title>Intensive care unit water sources are persistently colonized with multi-drug resistant bacteria and are the site of extensive horizontal gene transfer of antibiotic resistance genes.</title>
        <authorList>
            <person name="Diorio-Toth L."/>
        </authorList>
    </citation>
    <scope>NUCLEOTIDE SEQUENCE</scope>
    <source>
        <strain evidence="1">GD03704</strain>
    </source>
</reference>
<gene>
    <name evidence="1" type="ORF">N5J11_15300</name>
</gene>